<accession>A0A401YTR8</accession>
<evidence type="ECO:0000313" key="2">
    <source>
        <dbReference type="EMBL" id="GCD97997.1"/>
    </source>
</evidence>
<dbReference type="SUPFAM" id="SSF51735">
    <property type="entry name" value="NAD(P)-binding Rossmann-fold domains"/>
    <property type="match status" value="1"/>
</dbReference>
<sequence>MAGVRGQSRIMRTLILGGSEFVGRALTDAALAKGWDVTVFNRGRYELPPEARPLIGDRTVEGGLAALADGEWDVVLDTWSAAPRAVRDTADLLADRVGRYVYISTCSVYANPTLPGLGEEAPLIEGSPDDGDVEYSVAKRGAEIAIERAFGDRYVHARAGLILGPRENIGRLPWWLNRIARGGPVVAPGPRESPLQFIDARDLAEWSVHAAEAALSGPYNLISPTGHTTMGELLELCVRVTGSTAELRWIDPEAILAADVRPWIELPVWVPAGEDYDSIHRRDVRKALAAGLRIRPAEETVADTWTWLRALGGVAPQRPDRPVVGLPPEKEAELLKR</sequence>
<dbReference type="CDD" id="cd05265">
    <property type="entry name" value="SDR_a1"/>
    <property type="match status" value="1"/>
</dbReference>
<dbReference type="InterPro" id="IPR001509">
    <property type="entry name" value="Epimerase_deHydtase"/>
</dbReference>
<reference evidence="2 3" key="1">
    <citation type="submission" date="2018-12" db="EMBL/GenBank/DDBJ databases">
        <title>Draft genome sequence of Embleya hyalina NBRC 13850T.</title>
        <authorList>
            <person name="Komaki H."/>
            <person name="Hosoyama A."/>
            <person name="Kimura A."/>
            <person name="Ichikawa N."/>
            <person name="Tamura T."/>
        </authorList>
    </citation>
    <scope>NUCLEOTIDE SEQUENCE [LARGE SCALE GENOMIC DNA]</scope>
    <source>
        <strain evidence="2 3">NBRC 13850</strain>
    </source>
</reference>
<dbReference type="PANTHER" id="PTHR43245:SF13">
    <property type="entry name" value="UDP-D-APIOSE_UDP-D-XYLOSE SYNTHASE 2"/>
    <property type="match status" value="1"/>
</dbReference>
<dbReference type="PANTHER" id="PTHR43245">
    <property type="entry name" value="BIFUNCTIONAL POLYMYXIN RESISTANCE PROTEIN ARNA"/>
    <property type="match status" value="1"/>
</dbReference>
<evidence type="ECO:0000259" key="1">
    <source>
        <dbReference type="Pfam" id="PF01370"/>
    </source>
</evidence>
<keyword evidence="3" id="KW-1185">Reference proteome</keyword>
<evidence type="ECO:0000313" key="3">
    <source>
        <dbReference type="Proteomes" id="UP000286931"/>
    </source>
</evidence>
<gene>
    <name evidence="2" type="ORF">EHYA_05697</name>
</gene>
<dbReference type="EMBL" id="BIFH01000026">
    <property type="protein sequence ID" value="GCD97997.1"/>
    <property type="molecule type" value="Genomic_DNA"/>
</dbReference>
<protein>
    <submittedName>
        <fullName evidence="2">Reductase</fullName>
    </submittedName>
</protein>
<dbReference type="AlphaFoldDB" id="A0A401YTR8"/>
<name>A0A401YTR8_9ACTN</name>
<organism evidence="2 3">
    <name type="scientific">Embleya hyalina</name>
    <dbReference type="NCBI Taxonomy" id="516124"/>
    <lineage>
        <taxon>Bacteria</taxon>
        <taxon>Bacillati</taxon>
        <taxon>Actinomycetota</taxon>
        <taxon>Actinomycetes</taxon>
        <taxon>Kitasatosporales</taxon>
        <taxon>Streptomycetaceae</taxon>
        <taxon>Embleya</taxon>
    </lineage>
</organism>
<dbReference type="InterPro" id="IPR050177">
    <property type="entry name" value="Lipid_A_modif_metabolic_enz"/>
</dbReference>
<proteinExistence type="predicted"/>
<dbReference type="Pfam" id="PF01370">
    <property type="entry name" value="Epimerase"/>
    <property type="match status" value="1"/>
</dbReference>
<feature type="domain" description="NAD-dependent epimerase/dehydratase" evidence="1">
    <location>
        <begin position="14"/>
        <end position="215"/>
    </location>
</feature>
<comment type="caution">
    <text evidence="2">The sequence shown here is derived from an EMBL/GenBank/DDBJ whole genome shotgun (WGS) entry which is preliminary data.</text>
</comment>
<dbReference type="Proteomes" id="UP000286931">
    <property type="component" value="Unassembled WGS sequence"/>
</dbReference>
<dbReference type="InterPro" id="IPR036291">
    <property type="entry name" value="NAD(P)-bd_dom_sf"/>
</dbReference>
<dbReference type="Gene3D" id="3.40.50.720">
    <property type="entry name" value="NAD(P)-binding Rossmann-like Domain"/>
    <property type="match status" value="1"/>
</dbReference>